<dbReference type="AlphaFoldDB" id="A0A915EFH5"/>
<name>A0A915EFH5_9BILA</name>
<evidence type="ECO:0000313" key="2">
    <source>
        <dbReference type="Proteomes" id="UP000887574"/>
    </source>
</evidence>
<evidence type="ECO:0000313" key="3">
    <source>
        <dbReference type="WBParaSite" id="jg613"/>
    </source>
</evidence>
<keyword evidence="2" id="KW-1185">Reference proteome</keyword>
<organism evidence="2 3">
    <name type="scientific">Ditylenchus dipsaci</name>
    <dbReference type="NCBI Taxonomy" id="166011"/>
    <lineage>
        <taxon>Eukaryota</taxon>
        <taxon>Metazoa</taxon>
        <taxon>Ecdysozoa</taxon>
        <taxon>Nematoda</taxon>
        <taxon>Chromadorea</taxon>
        <taxon>Rhabditida</taxon>
        <taxon>Tylenchina</taxon>
        <taxon>Tylenchomorpha</taxon>
        <taxon>Sphaerularioidea</taxon>
        <taxon>Anguinidae</taxon>
        <taxon>Anguininae</taxon>
        <taxon>Ditylenchus</taxon>
    </lineage>
</organism>
<proteinExistence type="predicted"/>
<reference evidence="3" key="1">
    <citation type="submission" date="2022-11" db="UniProtKB">
        <authorList>
            <consortium name="WormBaseParasite"/>
        </authorList>
    </citation>
    <scope>IDENTIFICATION</scope>
</reference>
<accession>A0A915EFH5</accession>
<dbReference type="Proteomes" id="UP000887574">
    <property type="component" value="Unplaced"/>
</dbReference>
<evidence type="ECO:0000256" key="1">
    <source>
        <dbReference type="SAM" id="MobiDB-lite"/>
    </source>
</evidence>
<protein>
    <submittedName>
        <fullName evidence="3">Uncharacterized protein</fullName>
    </submittedName>
</protein>
<dbReference type="WBParaSite" id="jg613">
    <property type="protein sequence ID" value="jg613"/>
    <property type="gene ID" value="jg613"/>
</dbReference>
<feature type="region of interest" description="Disordered" evidence="1">
    <location>
        <begin position="140"/>
        <end position="159"/>
    </location>
</feature>
<sequence>MCLTSYRWIKLRQFSKICVIIERKTLPERPFSENTLQLLVSDLLIHMILGWLCALRDAWVYGCCVIVTVRALGGVQHVQKDALGLWTMLKITEIQNLPRSGCSYQRKARRGAGQDEACPVRGSINSHGLRNFGSRSCNLSRPDSHHHRSANTVKSSNRRSTARSWLRSDCGL</sequence>